<dbReference type="Gene3D" id="2.40.30.170">
    <property type="match status" value="1"/>
</dbReference>
<dbReference type="PANTHER" id="PTHR30386">
    <property type="entry name" value="MEMBRANE FUSION SUBUNIT OF EMRAB-TOLC MULTIDRUG EFFLUX PUMP"/>
    <property type="match status" value="1"/>
</dbReference>
<dbReference type="InterPro" id="IPR010129">
    <property type="entry name" value="T1SS_HlyD"/>
</dbReference>
<organism evidence="14 15">
    <name type="scientific">Rhodovulum iodosum</name>
    <dbReference type="NCBI Taxonomy" id="68291"/>
    <lineage>
        <taxon>Bacteria</taxon>
        <taxon>Pseudomonadati</taxon>
        <taxon>Pseudomonadota</taxon>
        <taxon>Alphaproteobacteria</taxon>
        <taxon>Rhodobacterales</taxon>
        <taxon>Paracoccaceae</taxon>
        <taxon>Rhodovulum</taxon>
    </lineage>
</organism>
<feature type="compositionally biased region" description="Low complexity" evidence="11">
    <location>
        <begin position="15"/>
        <end position="39"/>
    </location>
</feature>
<evidence type="ECO:0000259" key="12">
    <source>
        <dbReference type="Pfam" id="PF25994"/>
    </source>
</evidence>
<feature type="domain" description="AprE-like long alpha-helical hairpin" evidence="12">
    <location>
        <begin position="134"/>
        <end position="318"/>
    </location>
</feature>
<feature type="region of interest" description="Disordered" evidence="11">
    <location>
        <begin position="1"/>
        <end position="49"/>
    </location>
</feature>
<reference evidence="14 15" key="1">
    <citation type="submission" date="2024-06" db="EMBL/GenBank/DDBJ databases">
        <title>Genome of Rhodovulum iodosum, a marine photoferrotroph.</title>
        <authorList>
            <person name="Bianchini G."/>
            <person name="Nikeleit V."/>
            <person name="Kappler A."/>
            <person name="Bryce C."/>
            <person name="Sanchez-Baracaldo P."/>
        </authorList>
    </citation>
    <scope>NUCLEOTIDE SEQUENCE [LARGE SCALE GENOMIC DNA]</scope>
    <source>
        <strain evidence="14 15">UT/N1</strain>
    </source>
</reference>
<proteinExistence type="inferred from homology"/>
<keyword evidence="3 9" id="KW-0813">Transport</keyword>
<dbReference type="PANTHER" id="PTHR30386:SF17">
    <property type="entry name" value="ALKALINE PROTEASE SECRETION PROTEIN APRE"/>
    <property type="match status" value="1"/>
</dbReference>
<feature type="coiled-coil region" evidence="10">
    <location>
        <begin position="254"/>
        <end position="288"/>
    </location>
</feature>
<evidence type="ECO:0000256" key="2">
    <source>
        <dbReference type="ARBA" id="ARBA00009477"/>
    </source>
</evidence>
<dbReference type="NCBIfam" id="TIGR01843">
    <property type="entry name" value="type_I_hlyD"/>
    <property type="match status" value="1"/>
</dbReference>
<sequence length="477" mass="52497">MSDADQKPPAPAPQTQPEAKTEGLPAATAAATALARPAASQSGTGGAQPPRWRATFPIVVGLLALVVLLGGIGLWSVQARIAGAIVSSGMIQVESNRQVIQHPDGGVVGAILAKDGDVVEAGDVLIRFDDTLLRSELAIVEGQLDEILARRARFEAERDGRDEVDFPEELISRASVMPDITSQIEGQQRLFEARIESMARESEQLDEQVEQIENQIRGAQSQIDALSIQLGLISTELRDQQQLLDKGLTQASRVSTLRREEAQLKGEIGKLESDIARARGQIAAIRIEQLKLVTRRREDAITTLRDLQFREIEMREKRLSLLETLSRMEVRAPVGGVIYGTQVFAIQSVVQPAQPIMYIIPQDRPLIVSSRIESIHIDQVFVGQPATLRFTAFDQRRTPEIEGHVTKLSADVFTDEATGISFYQAELVPDDGELSKLEGQELLPGMPVEAFIKTGDRSPLTYLVKPLSDYFNRAFRE</sequence>
<evidence type="ECO:0000256" key="3">
    <source>
        <dbReference type="ARBA" id="ARBA00022448"/>
    </source>
</evidence>
<evidence type="ECO:0000256" key="9">
    <source>
        <dbReference type="RuleBase" id="RU365093"/>
    </source>
</evidence>
<protein>
    <recommendedName>
        <fullName evidence="9">Membrane fusion protein (MFP) family protein</fullName>
    </recommendedName>
</protein>
<keyword evidence="4 9" id="KW-1003">Cell membrane</keyword>
<dbReference type="Gene3D" id="1.10.287.470">
    <property type="entry name" value="Helix hairpin bin"/>
    <property type="match status" value="1"/>
</dbReference>
<evidence type="ECO:0000256" key="6">
    <source>
        <dbReference type="ARBA" id="ARBA00022692"/>
    </source>
</evidence>
<comment type="similarity">
    <text evidence="2 9">Belongs to the membrane fusion protein (MFP) (TC 8.A.1) family.</text>
</comment>
<evidence type="ECO:0000256" key="1">
    <source>
        <dbReference type="ARBA" id="ARBA00004377"/>
    </source>
</evidence>
<dbReference type="RefSeq" id="WP_125407712.1">
    <property type="nucleotide sequence ID" value="NZ_JBEHHI010000001.1"/>
</dbReference>
<keyword evidence="6 9" id="KW-0812">Transmembrane</keyword>
<comment type="caution">
    <text evidence="14">The sequence shown here is derived from an EMBL/GenBank/DDBJ whole genome shotgun (WGS) entry which is preliminary data.</text>
</comment>
<evidence type="ECO:0000256" key="8">
    <source>
        <dbReference type="ARBA" id="ARBA00023136"/>
    </source>
</evidence>
<dbReference type="Pfam" id="PF25994">
    <property type="entry name" value="HH_AprE"/>
    <property type="match status" value="1"/>
</dbReference>
<evidence type="ECO:0000313" key="14">
    <source>
        <dbReference type="EMBL" id="MEX5727351.1"/>
    </source>
</evidence>
<evidence type="ECO:0000259" key="13">
    <source>
        <dbReference type="Pfam" id="PF26002"/>
    </source>
</evidence>
<keyword evidence="5 9" id="KW-0997">Cell inner membrane</keyword>
<feature type="transmembrane region" description="Helical" evidence="9">
    <location>
        <begin position="56"/>
        <end position="77"/>
    </location>
</feature>
<accession>A0ABV3XPT9</accession>
<feature type="domain" description="AprE-like beta-barrel" evidence="13">
    <location>
        <begin position="366"/>
        <end position="455"/>
    </location>
</feature>
<feature type="coiled-coil region" evidence="10">
    <location>
        <begin position="195"/>
        <end position="229"/>
    </location>
</feature>
<keyword evidence="15" id="KW-1185">Reference proteome</keyword>
<comment type="subcellular location">
    <subcellularLocation>
        <location evidence="1 9">Cell inner membrane</location>
        <topology evidence="1 9">Single-pass membrane protein</topology>
    </subcellularLocation>
</comment>
<evidence type="ECO:0000256" key="5">
    <source>
        <dbReference type="ARBA" id="ARBA00022519"/>
    </source>
</evidence>
<dbReference type="InterPro" id="IPR058982">
    <property type="entry name" value="Beta-barrel_AprE"/>
</dbReference>
<keyword evidence="10" id="KW-0175">Coiled coil</keyword>
<dbReference type="Proteomes" id="UP001560019">
    <property type="component" value="Unassembled WGS sequence"/>
</dbReference>
<evidence type="ECO:0000256" key="4">
    <source>
        <dbReference type="ARBA" id="ARBA00022475"/>
    </source>
</evidence>
<dbReference type="PRINTS" id="PR01490">
    <property type="entry name" value="RTXTOXIND"/>
</dbReference>
<evidence type="ECO:0000256" key="7">
    <source>
        <dbReference type="ARBA" id="ARBA00022989"/>
    </source>
</evidence>
<dbReference type="Pfam" id="PF26002">
    <property type="entry name" value="Beta-barrel_AprE"/>
    <property type="match status" value="1"/>
</dbReference>
<dbReference type="EMBL" id="JBEHHI010000001">
    <property type="protein sequence ID" value="MEX5727351.1"/>
    <property type="molecule type" value="Genomic_DNA"/>
</dbReference>
<gene>
    <name evidence="14" type="ORF">Ga0609869_000704</name>
</gene>
<dbReference type="InterPro" id="IPR058781">
    <property type="entry name" value="HH_AprE-like"/>
</dbReference>
<keyword evidence="8 9" id="KW-0472">Membrane</keyword>
<evidence type="ECO:0000313" key="15">
    <source>
        <dbReference type="Proteomes" id="UP001560019"/>
    </source>
</evidence>
<evidence type="ECO:0000256" key="10">
    <source>
        <dbReference type="SAM" id="Coils"/>
    </source>
</evidence>
<dbReference type="InterPro" id="IPR050739">
    <property type="entry name" value="MFP"/>
</dbReference>
<name>A0ABV3XPT9_9RHOB</name>
<keyword evidence="7 9" id="KW-1133">Transmembrane helix</keyword>
<evidence type="ECO:0000256" key="11">
    <source>
        <dbReference type="SAM" id="MobiDB-lite"/>
    </source>
</evidence>
<dbReference type="Gene3D" id="2.40.50.100">
    <property type="match status" value="1"/>
</dbReference>